<reference evidence="3 4" key="1">
    <citation type="submission" date="2015-12" db="EMBL/GenBank/DDBJ databases">
        <title>A stable core within a dynamic pangenome in Sulfolobus acidocaldarius.</title>
        <authorList>
            <person name="Anderson R."/>
            <person name="Kouris A."/>
            <person name="Seward C."/>
            <person name="Campbell K."/>
            <person name="Whitaker R."/>
        </authorList>
    </citation>
    <scope>NUCLEOTIDE SEQUENCE [LARGE SCALE GENOMIC DNA]</scope>
    <source>
        <strain evidence="1 4">GG12-C01-09</strain>
        <strain evidence="2 3">NG05B_CO5_07</strain>
    </source>
</reference>
<organism evidence="2 3">
    <name type="scientific">Sulfolobus acidocaldarius</name>
    <dbReference type="NCBI Taxonomy" id="2285"/>
    <lineage>
        <taxon>Archaea</taxon>
        <taxon>Thermoproteota</taxon>
        <taxon>Thermoprotei</taxon>
        <taxon>Sulfolobales</taxon>
        <taxon>Sulfolobaceae</taxon>
        <taxon>Sulfolobus</taxon>
    </lineage>
</organism>
<protein>
    <submittedName>
        <fullName evidence="2">Uncharacterized protein</fullName>
    </submittedName>
</protein>
<evidence type="ECO:0000313" key="4">
    <source>
        <dbReference type="Proteomes" id="UP000065473"/>
    </source>
</evidence>
<dbReference type="RefSeq" id="WP_011279030.1">
    <property type="nucleotide sequence ID" value="NZ_BHWZ01000006.1"/>
</dbReference>
<evidence type="ECO:0000313" key="2">
    <source>
        <dbReference type="EMBL" id="ALU32430.1"/>
    </source>
</evidence>
<accession>A0A0U3FXI1</accession>
<evidence type="ECO:0000313" key="1">
    <source>
        <dbReference type="EMBL" id="ALU29695.1"/>
    </source>
</evidence>
<dbReference type="OMA" id="ATWGEYY"/>
<dbReference type="OrthoDB" id="33200at2157"/>
<dbReference type="PaxDb" id="1435377-SUSAZ_10515"/>
<name>A0A0U3FXI1_9CREN</name>
<dbReference type="EMBL" id="CP013694">
    <property type="protein sequence ID" value="ALU29695.1"/>
    <property type="molecule type" value="Genomic_DNA"/>
</dbReference>
<proteinExistence type="predicted"/>
<dbReference type="GeneID" id="14552755"/>
<dbReference type="AlphaFoldDB" id="A0A0U3FXI1"/>
<gene>
    <name evidence="1" type="ORF">ATY89_06895</name>
    <name evidence="2" type="ORF">ATZ20_09915</name>
</gene>
<dbReference type="Pfam" id="PF11494">
    <property type="entry name" value="Ta0938"/>
    <property type="match status" value="1"/>
</dbReference>
<dbReference type="Proteomes" id="UP000065473">
    <property type="component" value="Chromosome"/>
</dbReference>
<dbReference type="EMBL" id="CP013695">
    <property type="protein sequence ID" value="ALU32430.1"/>
    <property type="molecule type" value="Genomic_DNA"/>
</dbReference>
<dbReference type="InterPro" id="IPR021585">
    <property type="entry name" value="Ta0938"/>
</dbReference>
<dbReference type="STRING" id="1435377.SUSAZ_10515"/>
<dbReference type="Proteomes" id="UP000060043">
    <property type="component" value="Chromosome"/>
</dbReference>
<sequence>MKITVNGRTAGTKETGCALCGGTWGDYYEEIDGEKLFFCCDICALEFVNMLREVKKRTGWDRIDELVINGNYSSGRTCVSKRGGREYKFYVRFNEDAGVETFREVV</sequence>
<evidence type="ECO:0000313" key="3">
    <source>
        <dbReference type="Proteomes" id="UP000060043"/>
    </source>
</evidence>